<proteinExistence type="predicted"/>
<feature type="transmembrane region" description="Helical" evidence="1">
    <location>
        <begin position="159"/>
        <end position="177"/>
    </location>
</feature>
<dbReference type="STRING" id="425264.A0A3G2S379"/>
<evidence type="ECO:0000259" key="2">
    <source>
        <dbReference type="Pfam" id="PF24840"/>
    </source>
</evidence>
<keyword evidence="1" id="KW-0472">Membrane</keyword>
<dbReference type="EMBL" id="CP033149">
    <property type="protein sequence ID" value="AYO41879.1"/>
    <property type="molecule type" value="Genomic_DNA"/>
</dbReference>
<gene>
    <name evidence="3" type="ORF">DNF11_0929</name>
</gene>
<evidence type="ECO:0000313" key="4">
    <source>
        <dbReference type="Proteomes" id="UP000269793"/>
    </source>
</evidence>
<name>A0A3G2S379_MALR7</name>
<evidence type="ECO:0000256" key="1">
    <source>
        <dbReference type="SAM" id="Phobius"/>
    </source>
</evidence>
<dbReference type="OrthoDB" id="2344312at2759"/>
<dbReference type="PANTHER" id="PTHR35393:SF1">
    <property type="entry name" value="SNOAL-LIKE DOMAIN-CONTAINING PROTEIN"/>
    <property type="match status" value="1"/>
</dbReference>
<evidence type="ECO:0000313" key="3">
    <source>
        <dbReference type="EMBL" id="AYO41879.1"/>
    </source>
</evidence>
<keyword evidence="4" id="KW-1185">Reference proteome</keyword>
<reference evidence="3 4" key="1">
    <citation type="submission" date="2018-10" db="EMBL/GenBank/DDBJ databases">
        <title>Complete genome sequence of Malassezia restricta CBS 7877.</title>
        <authorList>
            <person name="Morand S.C."/>
            <person name="Bertignac M."/>
            <person name="Iltis A."/>
            <person name="Kolder I."/>
            <person name="Pirovano W."/>
            <person name="Jourdain R."/>
            <person name="Clavaud C."/>
        </authorList>
    </citation>
    <scope>NUCLEOTIDE SEQUENCE [LARGE SCALE GENOMIC DNA]</scope>
    <source>
        <strain evidence="3 4">CBS 7877</strain>
    </source>
</reference>
<dbReference type="PANTHER" id="PTHR35393">
    <property type="entry name" value="CHROMOSOME 1, WHOLE GENOME SHOTGUN SEQUENCE"/>
    <property type="match status" value="1"/>
</dbReference>
<dbReference type="AlphaFoldDB" id="A0A3G2S379"/>
<dbReference type="InterPro" id="IPR057514">
    <property type="entry name" value="NTF2_SigF"/>
</dbReference>
<dbReference type="VEuPathDB" id="FungiDB:DNF11_0929"/>
<protein>
    <recommendedName>
        <fullName evidence="2">SigF-like NTF2-like domain-containing protein</fullName>
    </recommendedName>
</protein>
<sequence length="184" mass="21662">MEDPLAEIKGVVEGLVRAKDADAQRDVLQRYFLQGASFDHPMCCVTRTRNSRDAGLLQVYQFLRSVFMDTEIEIHSVAINEEKDHLYVEATQHLRSYIPFVRKYIYDRYARLLVVLFLQKMEDGKYYVKRQQDLYSIQEEAETLLPGGVDDYVVMIKAFVLYLLMLYVAFFQLFGIWRPRKPCP</sequence>
<dbReference type="Proteomes" id="UP000269793">
    <property type="component" value="Chromosome II"/>
</dbReference>
<dbReference type="Pfam" id="PF24840">
    <property type="entry name" value="NTF2_SigF"/>
    <property type="match status" value="1"/>
</dbReference>
<keyword evidence="1" id="KW-1133">Transmembrane helix</keyword>
<keyword evidence="1" id="KW-0812">Transmembrane</keyword>
<accession>A0A3G2S379</accession>
<organism evidence="3 4">
    <name type="scientific">Malassezia restricta (strain ATCC 96810 / NBRC 103918 / CBS 7877)</name>
    <name type="common">Seborrheic dermatitis infection agent</name>
    <dbReference type="NCBI Taxonomy" id="425264"/>
    <lineage>
        <taxon>Eukaryota</taxon>
        <taxon>Fungi</taxon>
        <taxon>Dikarya</taxon>
        <taxon>Basidiomycota</taxon>
        <taxon>Ustilaginomycotina</taxon>
        <taxon>Malasseziomycetes</taxon>
        <taxon>Malasseziales</taxon>
        <taxon>Malasseziaceae</taxon>
        <taxon>Malassezia</taxon>
    </lineage>
</organism>
<feature type="domain" description="SigF-like NTF2-like" evidence="2">
    <location>
        <begin position="1"/>
        <end position="176"/>
    </location>
</feature>